<reference evidence="1" key="1">
    <citation type="submission" date="2022-01" db="EMBL/GenBank/DDBJ databases">
        <authorList>
            <person name="Criscuolo A."/>
        </authorList>
    </citation>
    <scope>NUCLEOTIDE SEQUENCE</scope>
    <source>
        <strain evidence="1">CIP111893</strain>
    </source>
</reference>
<accession>A0ABN8GF85</accession>
<protein>
    <recommendedName>
        <fullName evidence="3">Bacterial EndoU nuclease domain-containing protein</fullName>
    </recommendedName>
</protein>
<sequence>MLERHHPEYYNGTVPKDPAIPQSFFDKSMNIDDLAKAIEEVLKQNRGKIIEKGTKYSYQIEGSYGGSNYVLGFNKGRIGQFYPKP</sequence>
<dbReference type="Proteomes" id="UP000838686">
    <property type="component" value="Unassembled WGS sequence"/>
</dbReference>
<evidence type="ECO:0008006" key="3">
    <source>
        <dbReference type="Google" id="ProtNLM"/>
    </source>
</evidence>
<dbReference type="EMBL" id="CAKMMF010000014">
    <property type="protein sequence ID" value="CAH1207667.1"/>
    <property type="molecule type" value="Genomic_DNA"/>
</dbReference>
<comment type="caution">
    <text evidence="1">The sequence shown here is derived from an EMBL/GenBank/DDBJ whole genome shotgun (WGS) entry which is preliminary data.</text>
</comment>
<evidence type="ECO:0000313" key="2">
    <source>
        <dbReference type="Proteomes" id="UP000838686"/>
    </source>
</evidence>
<keyword evidence="2" id="KW-1185">Reference proteome</keyword>
<evidence type="ECO:0000313" key="1">
    <source>
        <dbReference type="EMBL" id="CAH1207667.1"/>
    </source>
</evidence>
<proteinExistence type="predicted"/>
<gene>
    <name evidence="1" type="ORF">PAECIP111893_02751</name>
</gene>
<name>A0ABN8GF85_9BACL</name>
<organism evidence="1 2">
    <name type="scientific">Paenibacillus plantiphilus</name>
    <dbReference type="NCBI Taxonomy" id="2905650"/>
    <lineage>
        <taxon>Bacteria</taxon>
        <taxon>Bacillati</taxon>
        <taxon>Bacillota</taxon>
        <taxon>Bacilli</taxon>
        <taxon>Bacillales</taxon>
        <taxon>Paenibacillaceae</taxon>
        <taxon>Paenibacillus</taxon>
    </lineage>
</organism>